<sequence length="200" mass="22713">MPEPVADNLPVPANNPQYLHKSNYVASNVEIETSPSILQPLPRQSDCSVDYISEPGPSDIQLADNNREDKSTAIFSPELIRPLPKAPPRLIGYNKRRKRKTTVLTDTPEKNALAEKQANKKKRKTLLREEFLQDDSSDDEDDEEELYCIICCDAYSNSTPGEKWIECGECKNWAHLQCIEDEESVAFICPYCYSDQSDQL</sequence>
<dbReference type="EMBL" id="OU893347">
    <property type="protein sequence ID" value="CAG9786596.1"/>
    <property type="molecule type" value="Genomic_DNA"/>
</dbReference>
<evidence type="ECO:0000313" key="1">
    <source>
        <dbReference type="EMBL" id="CAG9786596.1"/>
    </source>
</evidence>
<dbReference type="Proteomes" id="UP001153714">
    <property type="component" value="Chromosome 16"/>
</dbReference>
<accession>A0A9N9QZN0</accession>
<name>A0A9N9QZN0_9NEOP</name>
<keyword evidence="2" id="KW-1185">Reference proteome</keyword>
<gene>
    <name evidence="1" type="ORF">DIATSA_LOCUS4537</name>
</gene>
<protein>
    <recommendedName>
        <fullName evidence="3">PHD-type domain-containing protein</fullName>
    </recommendedName>
</protein>
<proteinExistence type="predicted"/>
<organism evidence="1 2">
    <name type="scientific">Diatraea saccharalis</name>
    <name type="common">sugarcane borer</name>
    <dbReference type="NCBI Taxonomy" id="40085"/>
    <lineage>
        <taxon>Eukaryota</taxon>
        <taxon>Metazoa</taxon>
        <taxon>Ecdysozoa</taxon>
        <taxon>Arthropoda</taxon>
        <taxon>Hexapoda</taxon>
        <taxon>Insecta</taxon>
        <taxon>Pterygota</taxon>
        <taxon>Neoptera</taxon>
        <taxon>Endopterygota</taxon>
        <taxon>Lepidoptera</taxon>
        <taxon>Glossata</taxon>
        <taxon>Ditrysia</taxon>
        <taxon>Pyraloidea</taxon>
        <taxon>Crambidae</taxon>
        <taxon>Crambinae</taxon>
        <taxon>Diatraea</taxon>
    </lineage>
</organism>
<reference evidence="1" key="1">
    <citation type="submission" date="2021-12" db="EMBL/GenBank/DDBJ databases">
        <authorList>
            <person name="King R."/>
        </authorList>
    </citation>
    <scope>NUCLEOTIDE SEQUENCE</scope>
</reference>
<dbReference type="AlphaFoldDB" id="A0A9N9QZN0"/>
<dbReference type="OrthoDB" id="4327074at2759"/>
<dbReference type="InterPro" id="IPR011011">
    <property type="entry name" value="Znf_FYVE_PHD"/>
</dbReference>
<dbReference type="SUPFAM" id="SSF57903">
    <property type="entry name" value="FYVE/PHD zinc finger"/>
    <property type="match status" value="1"/>
</dbReference>
<evidence type="ECO:0008006" key="3">
    <source>
        <dbReference type="Google" id="ProtNLM"/>
    </source>
</evidence>
<evidence type="ECO:0000313" key="2">
    <source>
        <dbReference type="Proteomes" id="UP001153714"/>
    </source>
</evidence>
<dbReference type="Gene3D" id="3.30.40.10">
    <property type="entry name" value="Zinc/RING finger domain, C3HC4 (zinc finger)"/>
    <property type="match status" value="1"/>
</dbReference>
<dbReference type="InterPro" id="IPR013083">
    <property type="entry name" value="Znf_RING/FYVE/PHD"/>
</dbReference>
<reference evidence="1" key="2">
    <citation type="submission" date="2022-10" db="EMBL/GenBank/DDBJ databases">
        <authorList>
            <consortium name="ENA_rothamsted_submissions"/>
            <consortium name="culmorum"/>
            <person name="King R."/>
        </authorList>
    </citation>
    <scope>NUCLEOTIDE SEQUENCE</scope>
</reference>